<dbReference type="InterPro" id="IPR023416">
    <property type="entry name" value="Transthyretin/HIU_hydrolase_d"/>
</dbReference>
<dbReference type="EMBL" id="CP014167">
    <property type="protein sequence ID" value="ANS73321.1"/>
    <property type="molecule type" value="Genomic_DNA"/>
</dbReference>
<dbReference type="PANTHER" id="PTHR10395">
    <property type="entry name" value="URICASE AND TRANSTHYRETIN-RELATED"/>
    <property type="match status" value="1"/>
</dbReference>
<comment type="catalytic activity">
    <reaction evidence="1 7">
        <text>5-hydroxyisourate + H2O = 5-hydroxy-2-oxo-4-ureido-2,5-dihydro-1H-imidazole-5-carboxylate + H(+)</text>
        <dbReference type="Rhea" id="RHEA:23736"/>
        <dbReference type="ChEBI" id="CHEBI:15377"/>
        <dbReference type="ChEBI" id="CHEBI:15378"/>
        <dbReference type="ChEBI" id="CHEBI:18072"/>
        <dbReference type="ChEBI" id="CHEBI:58639"/>
        <dbReference type="EC" id="3.5.2.17"/>
    </reaction>
</comment>
<evidence type="ECO:0000313" key="10">
    <source>
        <dbReference type="Proteomes" id="UP000092573"/>
    </source>
</evidence>
<accession>A0A1B1MVW0</accession>
<evidence type="ECO:0000256" key="6">
    <source>
        <dbReference type="ARBA" id="ARBA00022801"/>
    </source>
</evidence>
<dbReference type="Pfam" id="PF00576">
    <property type="entry name" value="Transthyretin"/>
    <property type="match status" value="1"/>
</dbReference>
<dbReference type="STRING" id="1462996.AWM70_00915"/>
<dbReference type="GO" id="GO:0006144">
    <property type="term" value="P:purine nucleobase metabolic process"/>
    <property type="evidence" value="ECO:0007669"/>
    <property type="project" value="UniProtKB-KW"/>
</dbReference>
<gene>
    <name evidence="9" type="ORF">AWM70_00915</name>
</gene>
<dbReference type="NCBIfam" id="TIGR02962">
    <property type="entry name" value="hdxy_isourate"/>
    <property type="match status" value="1"/>
</dbReference>
<sequence>MAGRGRLTTHVLDLSRGRPAEGVAVTLYKLNDGGLMNSGGSSGGARQLLREAVTNSDGRLDEPLLTGESMEAGLYELEFDVGSYFGQEASGGFLELVPVRFRIAGPDEHVHVPLLAAPGGYSTYRGS</sequence>
<dbReference type="PANTHER" id="PTHR10395:SF7">
    <property type="entry name" value="5-HYDROXYISOURATE HYDROLASE"/>
    <property type="match status" value="1"/>
</dbReference>
<dbReference type="EC" id="3.5.2.17" evidence="7"/>
<name>A0A1B1MVW0_9BACL</name>
<dbReference type="KEGG" id="pyg:AWM70_00915"/>
<dbReference type="InterPro" id="IPR036817">
    <property type="entry name" value="Transthyretin/HIU_hydrolase_sf"/>
</dbReference>
<dbReference type="RefSeq" id="WP_068693546.1">
    <property type="nucleotide sequence ID" value="NZ_CP014167.1"/>
</dbReference>
<comment type="similarity">
    <text evidence="3 7">Belongs to the transthyretin family. 5-hydroxyisourate hydrolase subfamily.</text>
</comment>
<keyword evidence="5 7" id="KW-0659">Purine metabolism</keyword>
<evidence type="ECO:0000256" key="2">
    <source>
        <dbReference type="ARBA" id="ARBA00002704"/>
    </source>
</evidence>
<dbReference type="Proteomes" id="UP000092573">
    <property type="component" value="Chromosome"/>
</dbReference>
<protein>
    <recommendedName>
        <fullName evidence="7">5-hydroxyisourate hydrolase</fullName>
        <shortName evidence="7">HIU hydrolase</shortName>
        <shortName evidence="7">HIUHase</shortName>
        <ecNumber evidence="7">3.5.2.17</ecNumber>
    </recommendedName>
</protein>
<dbReference type="PROSITE" id="PS00768">
    <property type="entry name" value="TRANSTHYRETIN_1"/>
    <property type="match status" value="1"/>
</dbReference>
<evidence type="ECO:0000256" key="1">
    <source>
        <dbReference type="ARBA" id="ARBA00001043"/>
    </source>
</evidence>
<organism evidence="9 10">
    <name type="scientific">Paenibacillus yonginensis</name>
    <dbReference type="NCBI Taxonomy" id="1462996"/>
    <lineage>
        <taxon>Bacteria</taxon>
        <taxon>Bacillati</taxon>
        <taxon>Bacillota</taxon>
        <taxon>Bacilli</taxon>
        <taxon>Bacillales</taxon>
        <taxon>Paenibacillaceae</taxon>
        <taxon>Paenibacillus</taxon>
    </lineage>
</organism>
<dbReference type="SUPFAM" id="SSF49472">
    <property type="entry name" value="Transthyretin (synonym: prealbumin)"/>
    <property type="match status" value="1"/>
</dbReference>
<reference evidence="9 10" key="1">
    <citation type="submission" date="2016-01" db="EMBL/GenBank/DDBJ databases">
        <title>Complete Genome Sequence of Paenibacillus yonginensis DCY84, a novel Plant Growth-Promoting Bacteria with Elicitation of Induced Systemic Resistance.</title>
        <authorList>
            <person name="Kim Y.J."/>
            <person name="Yang D.C."/>
            <person name="Sukweenadhi J."/>
        </authorList>
    </citation>
    <scope>NUCLEOTIDE SEQUENCE [LARGE SCALE GENOMIC DNA]</scope>
    <source>
        <strain evidence="9 10">DCY84</strain>
    </source>
</reference>
<keyword evidence="6 7" id="KW-0378">Hydrolase</keyword>
<dbReference type="GO" id="GO:0033971">
    <property type="term" value="F:hydroxyisourate hydrolase activity"/>
    <property type="evidence" value="ECO:0007669"/>
    <property type="project" value="UniProtKB-EC"/>
</dbReference>
<evidence type="ECO:0000256" key="5">
    <source>
        <dbReference type="ARBA" id="ARBA00022631"/>
    </source>
</evidence>
<feature type="domain" description="Transthyretin/hydroxyisourate hydrolase" evidence="8">
    <location>
        <begin position="7"/>
        <end position="126"/>
    </location>
</feature>
<dbReference type="OrthoDB" id="9792386at2"/>
<comment type="function">
    <text evidence="2">Catalyzes the hydrolysis of 5-hydroxyisourate (HIU) to 2-oxo-4-hydroxy-4-carboxy-5-ureidoimidazoline (OHCU).</text>
</comment>
<dbReference type="AlphaFoldDB" id="A0A1B1MVW0"/>
<evidence type="ECO:0000313" key="9">
    <source>
        <dbReference type="EMBL" id="ANS73321.1"/>
    </source>
</evidence>
<dbReference type="CDD" id="cd05822">
    <property type="entry name" value="TLP_HIUase"/>
    <property type="match status" value="1"/>
</dbReference>
<evidence type="ECO:0000256" key="4">
    <source>
        <dbReference type="ARBA" id="ARBA00011881"/>
    </source>
</evidence>
<dbReference type="InterPro" id="IPR014306">
    <property type="entry name" value="Hydroxyisourate_hydrolase"/>
</dbReference>
<evidence type="ECO:0000256" key="7">
    <source>
        <dbReference type="RuleBase" id="RU361270"/>
    </source>
</evidence>
<evidence type="ECO:0000256" key="3">
    <source>
        <dbReference type="ARBA" id="ARBA00009850"/>
    </source>
</evidence>
<comment type="subunit">
    <text evidence="4 7">Homotetramer.</text>
</comment>
<proteinExistence type="inferred from homology"/>
<keyword evidence="10" id="KW-1185">Reference proteome</keyword>
<evidence type="ECO:0000259" key="8">
    <source>
        <dbReference type="Pfam" id="PF00576"/>
    </source>
</evidence>
<dbReference type="InterPro" id="IPR023418">
    <property type="entry name" value="Thyroxine_BS"/>
</dbReference>
<dbReference type="Gene3D" id="2.60.40.180">
    <property type="entry name" value="Transthyretin/hydroxyisourate hydrolase domain"/>
    <property type="match status" value="1"/>
</dbReference>